<name>A0A9P6ZG17_9AGAM</name>
<sequence length="379" mass="43721">AIPSYPFFPQTPAGFRMLNPSKKPWFRPSIFSRDPAARVDSPSRNPAHEPDPPAFFDYNAPPVQGLPHIFEPASANTARVSRPPKNAAAPKIFKKTAPPNLKTSPSQNHPPAPQTLAQALHLPSHITRTDSVAKAPGSATRDAQAPKSSGGFNNAKMSPSRLCKLARSCAVWEEQRQRQEEEKRRQEEVRRRQEESRRRAEEQARLREQRERELQAKREAFRKAKEEADRRAREQEEQRLREQAQRKERQRQEELRRNKAQADVIAFSSSMTQSKTLTSVMLCEMPWPLFQQGCTSPDDISRRSMEQFIFHPLRPGMEIKSRKDRLKAEILRFHPDKFNSHIVRKLREWDREKAIEIAGALARMLTDMMAEEIQQETGQ</sequence>
<dbReference type="InterPro" id="IPR038753">
    <property type="entry name" value="NFKBIL1"/>
</dbReference>
<gene>
    <name evidence="7" type="ORF">EV702DRAFT_1153993</name>
</gene>
<comment type="subcellular location">
    <subcellularLocation>
        <location evidence="1">Nucleus</location>
    </subcellularLocation>
</comment>
<keyword evidence="2" id="KW-0597">Phosphoprotein</keyword>
<organism evidence="7 8">
    <name type="scientific">Suillus placidus</name>
    <dbReference type="NCBI Taxonomy" id="48579"/>
    <lineage>
        <taxon>Eukaryota</taxon>
        <taxon>Fungi</taxon>
        <taxon>Dikarya</taxon>
        <taxon>Basidiomycota</taxon>
        <taxon>Agaricomycotina</taxon>
        <taxon>Agaricomycetes</taxon>
        <taxon>Agaricomycetidae</taxon>
        <taxon>Boletales</taxon>
        <taxon>Suillineae</taxon>
        <taxon>Suillaceae</taxon>
        <taxon>Suillus</taxon>
    </lineage>
</organism>
<dbReference type="GO" id="GO:0005634">
    <property type="term" value="C:nucleus"/>
    <property type="evidence" value="ECO:0007669"/>
    <property type="project" value="UniProtKB-SubCell"/>
</dbReference>
<evidence type="ECO:0000256" key="2">
    <source>
        <dbReference type="ARBA" id="ARBA00022553"/>
    </source>
</evidence>
<dbReference type="AlphaFoldDB" id="A0A9P6ZG17"/>
<evidence type="ECO:0000313" key="8">
    <source>
        <dbReference type="Proteomes" id="UP000714275"/>
    </source>
</evidence>
<dbReference type="Proteomes" id="UP000714275">
    <property type="component" value="Unassembled WGS sequence"/>
</dbReference>
<feature type="region of interest" description="Disordered" evidence="6">
    <location>
        <begin position="221"/>
        <end position="257"/>
    </location>
</feature>
<dbReference type="GO" id="GO:0043124">
    <property type="term" value="P:negative regulation of canonical NF-kappaB signal transduction"/>
    <property type="evidence" value="ECO:0007669"/>
    <property type="project" value="InterPro"/>
</dbReference>
<feature type="region of interest" description="Disordered" evidence="6">
    <location>
        <begin position="77"/>
        <end position="114"/>
    </location>
</feature>
<feature type="compositionally biased region" description="Polar residues" evidence="6">
    <location>
        <begin position="146"/>
        <end position="157"/>
    </location>
</feature>
<dbReference type="OrthoDB" id="412109at2759"/>
<comment type="caution">
    <text evidence="7">The sequence shown here is derived from an EMBL/GenBank/DDBJ whole genome shotgun (WGS) entry which is preliminary data.</text>
</comment>
<keyword evidence="3" id="KW-0677">Repeat</keyword>
<proteinExistence type="predicted"/>
<evidence type="ECO:0000256" key="3">
    <source>
        <dbReference type="ARBA" id="ARBA00022737"/>
    </source>
</evidence>
<evidence type="ECO:0000313" key="7">
    <source>
        <dbReference type="EMBL" id="KAG1764588.1"/>
    </source>
</evidence>
<dbReference type="CDD" id="cd22249">
    <property type="entry name" value="UDM1_RNF168_RNF169-like"/>
    <property type="match status" value="1"/>
</dbReference>
<evidence type="ECO:0000256" key="6">
    <source>
        <dbReference type="SAM" id="MobiDB-lite"/>
    </source>
</evidence>
<reference evidence="7" key="1">
    <citation type="journal article" date="2020" name="New Phytol.">
        <title>Comparative genomics reveals dynamic genome evolution in host specialist ectomycorrhizal fungi.</title>
        <authorList>
            <person name="Lofgren L.A."/>
            <person name="Nguyen N.H."/>
            <person name="Vilgalys R."/>
            <person name="Ruytinx J."/>
            <person name="Liao H.L."/>
            <person name="Branco S."/>
            <person name="Kuo A."/>
            <person name="LaButti K."/>
            <person name="Lipzen A."/>
            <person name="Andreopoulos W."/>
            <person name="Pangilinan J."/>
            <person name="Riley R."/>
            <person name="Hundley H."/>
            <person name="Na H."/>
            <person name="Barry K."/>
            <person name="Grigoriev I.V."/>
            <person name="Stajich J.E."/>
            <person name="Kennedy P.G."/>
        </authorList>
    </citation>
    <scope>NUCLEOTIDE SEQUENCE</scope>
    <source>
        <strain evidence="7">DOB743</strain>
    </source>
</reference>
<dbReference type="PANTHER" id="PTHR15263">
    <property type="entry name" value="I-KAPPA-B-LIKE PROTEIN IKBL"/>
    <property type="match status" value="1"/>
</dbReference>
<dbReference type="PANTHER" id="PTHR15263:SF1">
    <property type="entry name" value="NF-KAPPA-B INHIBITOR-LIKE PROTEIN 1"/>
    <property type="match status" value="1"/>
</dbReference>
<keyword evidence="4" id="KW-0040">ANK repeat</keyword>
<feature type="region of interest" description="Disordered" evidence="6">
    <location>
        <begin position="35"/>
        <end position="54"/>
    </location>
</feature>
<dbReference type="EMBL" id="JABBWD010000123">
    <property type="protein sequence ID" value="KAG1764588.1"/>
    <property type="molecule type" value="Genomic_DNA"/>
</dbReference>
<feature type="region of interest" description="Disordered" evidence="6">
    <location>
        <begin position="173"/>
        <end position="198"/>
    </location>
</feature>
<evidence type="ECO:0000256" key="1">
    <source>
        <dbReference type="ARBA" id="ARBA00004123"/>
    </source>
</evidence>
<evidence type="ECO:0000256" key="4">
    <source>
        <dbReference type="ARBA" id="ARBA00023043"/>
    </source>
</evidence>
<protein>
    <submittedName>
        <fullName evidence="7">Uncharacterized protein</fullName>
    </submittedName>
</protein>
<keyword evidence="8" id="KW-1185">Reference proteome</keyword>
<feature type="region of interest" description="Disordered" evidence="6">
    <location>
        <begin position="130"/>
        <end position="157"/>
    </location>
</feature>
<feature type="non-terminal residue" evidence="7">
    <location>
        <position position="379"/>
    </location>
</feature>
<accession>A0A9P6ZG17</accession>
<evidence type="ECO:0000256" key="5">
    <source>
        <dbReference type="ARBA" id="ARBA00023242"/>
    </source>
</evidence>
<keyword evidence="5" id="KW-0539">Nucleus</keyword>